<dbReference type="InterPro" id="IPR012338">
    <property type="entry name" value="Beta-lactam/transpept-like"/>
</dbReference>
<comment type="similarity">
    <text evidence="1">Belongs to the peptidase S12 family.</text>
</comment>
<dbReference type="AlphaFoldDB" id="A0AA38XJU8"/>
<evidence type="ECO:0000256" key="1">
    <source>
        <dbReference type="ARBA" id="ARBA00038215"/>
    </source>
</evidence>
<sequence>METITTASFAEHVEDLLSTWHVPGLSIAVFNSQTVTARGFGLASLDPEIPATPNTIIDVASTSKSFTAAAVAKLIAANKFTWSTTVSSLLLEAFVLPDNHATADVTVEDILSHRSGVAGHDFSYMGIYATTPDSARSVTTNMRNLPLSASLRTKFQYSNMLFTAAAYLVEQVSGQPFHQFLQANFFTPLGMTSTYVQASAVQAASPDAAQRFAHSYYWHKTDQKFVMIPWRDQPEAIGAGSIQSTVMDYAQWLRAMMAKSPLLFSEEIYNDLVTPRIVENPGSEEELVPFTSFTMYALGWEVEFYRGVRIITHGGSDLGYGCTMLFIPQVQFGIVIHGNAGDLYNVAQILTMELIDEVLNVPATERVDWAARQRDKATEQEKKESDELAKLRGELLAREPDEEAAAPSLAAYTGTYTNVGYHSMQVSIKDGNLFIDAQDRGMPFNLTFEPLRAGRFSIASMERDDGEVTHRRAEFDLDERGMPVRMGLDLEDELAPELIWFTKTSSS</sequence>
<evidence type="ECO:0000313" key="4">
    <source>
        <dbReference type="EMBL" id="KAJ9614388.1"/>
    </source>
</evidence>
<dbReference type="PANTHER" id="PTHR46825:SF9">
    <property type="entry name" value="BETA-LACTAMASE-RELATED DOMAIN-CONTAINING PROTEIN"/>
    <property type="match status" value="1"/>
</dbReference>
<dbReference type="PANTHER" id="PTHR46825">
    <property type="entry name" value="D-ALANYL-D-ALANINE-CARBOXYPEPTIDASE/ENDOPEPTIDASE AMPH"/>
    <property type="match status" value="1"/>
</dbReference>
<evidence type="ECO:0000313" key="5">
    <source>
        <dbReference type="Proteomes" id="UP001172673"/>
    </source>
</evidence>
<dbReference type="InterPro" id="IPR001466">
    <property type="entry name" value="Beta-lactam-related"/>
</dbReference>
<dbReference type="EMBL" id="JAPDRK010000003">
    <property type="protein sequence ID" value="KAJ9614388.1"/>
    <property type="molecule type" value="Genomic_DNA"/>
</dbReference>
<dbReference type="Proteomes" id="UP001172673">
    <property type="component" value="Unassembled WGS sequence"/>
</dbReference>
<name>A0AA38XJU8_9EURO</name>
<comment type="caution">
    <text evidence="4">The sequence shown here is derived from an EMBL/GenBank/DDBJ whole genome shotgun (WGS) entry which is preliminary data.</text>
</comment>
<evidence type="ECO:0000259" key="2">
    <source>
        <dbReference type="Pfam" id="PF00144"/>
    </source>
</evidence>
<proteinExistence type="inferred from homology"/>
<dbReference type="InterPro" id="IPR021860">
    <property type="entry name" value="Peptidase_S12_Pab87-rel_C"/>
</dbReference>
<keyword evidence="5" id="KW-1185">Reference proteome</keyword>
<protein>
    <recommendedName>
        <fullName evidence="6">Beta-lactamase/transpeptidase-like protein</fullName>
    </recommendedName>
</protein>
<evidence type="ECO:0000259" key="3">
    <source>
        <dbReference type="Pfam" id="PF11954"/>
    </source>
</evidence>
<feature type="domain" description="Beta-lactamase-related" evidence="2">
    <location>
        <begin position="10"/>
        <end position="340"/>
    </location>
</feature>
<dbReference type="SUPFAM" id="SSF56601">
    <property type="entry name" value="beta-lactamase/transpeptidase-like"/>
    <property type="match status" value="1"/>
</dbReference>
<gene>
    <name evidence="4" type="ORF">H2200_002524</name>
</gene>
<dbReference type="InterPro" id="IPR050491">
    <property type="entry name" value="AmpC-like"/>
</dbReference>
<reference evidence="4" key="1">
    <citation type="submission" date="2022-10" db="EMBL/GenBank/DDBJ databases">
        <title>Culturing micro-colonial fungi from biological soil crusts in the Mojave desert and describing Neophaeococcomyces mojavensis, and introducing the new genera and species Taxawa tesnikishii.</title>
        <authorList>
            <person name="Kurbessoian T."/>
            <person name="Stajich J.E."/>
        </authorList>
    </citation>
    <scope>NUCLEOTIDE SEQUENCE</scope>
    <source>
        <strain evidence="4">TK_41</strain>
    </source>
</reference>
<dbReference type="Pfam" id="PF00144">
    <property type="entry name" value="Beta-lactamase"/>
    <property type="match status" value="1"/>
</dbReference>
<dbReference type="Gene3D" id="3.40.710.10">
    <property type="entry name" value="DD-peptidase/beta-lactamase superfamily"/>
    <property type="match status" value="1"/>
</dbReference>
<accession>A0AA38XJU8</accession>
<evidence type="ECO:0008006" key="6">
    <source>
        <dbReference type="Google" id="ProtNLM"/>
    </source>
</evidence>
<feature type="domain" description="Peptidase S12 Pab87-related C-terminal" evidence="3">
    <location>
        <begin position="403"/>
        <end position="503"/>
    </location>
</feature>
<dbReference type="Gene3D" id="2.40.128.600">
    <property type="match status" value="1"/>
</dbReference>
<dbReference type="Pfam" id="PF11954">
    <property type="entry name" value="DUF3471"/>
    <property type="match status" value="1"/>
</dbReference>
<organism evidence="4 5">
    <name type="scientific">Cladophialophora chaetospira</name>
    <dbReference type="NCBI Taxonomy" id="386627"/>
    <lineage>
        <taxon>Eukaryota</taxon>
        <taxon>Fungi</taxon>
        <taxon>Dikarya</taxon>
        <taxon>Ascomycota</taxon>
        <taxon>Pezizomycotina</taxon>
        <taxon>Eurotiomycetes</taxon>
        <taxon>Chaetothyriomycetidae</taxon>
        <taxon>Chaetothyriales</taxon>
        <taxon>Herpotrichiellaceae</taxon>
        <taxon>Cladophialophora</taxon>
    </lineage>
</organism>